<feature type="transmembrane region" description="Helical" evidence="8">
    <location>
        <begin position="229"/>
        <end position="251"/>
    </location>
</feature>
<dbReference type="KEGG" id="rbd:ALSL_1438"/>
<feature type="transmembrane region" description="Helical" evidence="8">
    <location>
        <begin position="167"/>
        <end position="191"/>
    </location>
</feature>
<evidence type="ECO:0000256" key="2">
    <source>
        <dbReference type="ARBA" id="ARBA00009142"/>
    </source>
</evidence>
<dbReference type="PANTHER" id="PTHR30269">
    <property type="entry name" value="TRANSMEMBRANE PROTEIN YFCA"/>
    <property type="match status" value="1"/>
</dbReference>
<evidence type="ECO:0000256" key="3">
    <source>
        <dbReference type="ARBA" id="ARBA00022448"/>
    </source>
</evidence>
<evidence type="ECO:0000256" key="1">
    <source>
        <dbReference type="ARBA" id="ARBA00004651"/>
    </source>
</evidence>
<name>A0A2Z6E4Q1_9GAMM</name>
<dbReference type="Pfam" id="PF01925">
    <property type="entry name" value="TauE"/>
    <property type="match status" value="1"/>
</dbReference>
<feature type="transmembrane region" description="Helical" evidence="8">
    <location>
        <begin position="203"/>
        <end position="222"/>
    </location>
</feature>
<dbReference type="EMBL" id="AP018560">
    <property type="protein sequence ID" value="BBD80095.1"/>
    <property type="molecule type" value="Genomic_DNA"/>
</dbReference>
<dbReference type="PANTHER" id="PTHR30269:SF0">
    <property type="entry name" value="MEMBRANE TRANSPORTER PROTEIN YFCA-RELATED"/>
    <property type="match status" value="1"/>
</dbReference>
<feature type="transmembrane region" description="Helical" evidence="8">
    <location>
        <begin position="257"/>
        <end position="275"/>
    </location>
</feature>
<keyword evidence="5 8" id="KW-0812">Transmembrane</keyword>
<dbReference type="Proteomes" id="UP000270530">
    <property type="component" value="Chromosome"/>
</dbReference>
<feature type="transmembrane region" description="Helical" evidence="8">
    <location>
        <begin position="28"/>
        <end position="49"/>
    </location>
</feature>
<evidence type="ECO:0000256" key="4">
    <source>
        <dbReference type="ARBA" id="ARBA00022475"/>
    </source>
</evidence>
<keyword evidence="3" id="KW-0813">Transport</keyword>
<comment type="subcellular location">
    <subcellularLocation>
        <location evidence="1 8">Cell membrane</location>
        <topology evidence="1 8">Multi-pass membrane protein</topology>
    </subcellularLocation>
</comment>
<evidence type="ECO:0000313" key="10">
    <source>
        <dbReference type="Proteomes" id="UP000270530"/>
    </source>
</evidence>
<dbReference type="GO" id="GO:0005886">
    <property type="term" value="C:plasma membrane"/>
    <property type="evidence" value="ECO:0007669"/>
    <property type="project" value="UniProtKB-SubCell"/>
</dbReference>
<dbReference type="InterPro" id="IPR002781">
    <property type="entry name" value="TM_pro_TauE-like"/>
</dbReference>
<comment type="similarity">
    <text evidence="2 8">Belongs to the 4-toluene sulfonate uptake permease (TSUP) (TC 2.A.102) family.</text>
</comment>
<evidence type="ECO:0000256" key="7">
    <source>
        <dbReference type="ARBA" id="ARBA00023136"/>
    </source>
</evidence>
<evidence type="ECO:0000313" key="9">
    <source>
        <dbReference type="EMBL" id="BBD80095.1"/>
    </source>
</evidence>
<organism evidence="9 10">
    <name type="scientific">Aerosticca soli</name>
    <dbReference type="NCBI Taxonomy" id="2010829"/>
    <lineage>
        <taxon>Bacteria</taxon>
        <taxon>Pseudomonadati</taxon>
        <taxon>Pseudomonadota</taxon>
        <taxon>Gammaproteobacteria</taxon>
        <taxon>Lysobacterales</taxon>
        <taxon>Rhodanobacteraceae</taxon>
        <taxon>Aerosticca</taxon>
    </lineage>
</organism>
<sequence>MCAKAAADDGGQALAQWRPFRHREAPPMSWSLLLLVLAAFAAGVQNALAGGGSFLTFPALLVAGIDPRTANIASTIALFPGQVTTGLAGRRHVAGAEGLSFRTLFWISLIGGAVGAVLLLVTPVSVFTHLVPFLVLFATLVFAWGSFFRKPRAEGAPPVLGRRAAMLVQGLIAIYGGYFGGGIGILMLAALTAAGLGVRVAGATKNVLAAVMNASAVAIFLLRAHTLPWLPILCVAVPAILSGQLGALLLHRVNEKALRVVIVCIGTALSIGLFLRG</sequence>
<proteinExistence type="inferred from homology"/>
<evidence type="ECO:0000256" key="5">
    <source>
        <dbReference type="ARBA" id="ARBA00022692"/>
    </source>
</evidence>
<keyword evidence="4 8" id="KW-1003">Cell membrane</keyword>
<reference evidence="10" key="2">
    <citation type="submission" date="2018-06" db="EMBL/GenBank/DDBJ databases">
        <title>Genome sequence of Rhodanobacteraceae bacterium strain Dysh456.</title>
        <authorList>
            <person name="Fukui M."/>
        </authorList>
    </citation>
    <scope>NUCLEOTIDE SEQUENCE [LARGE SCALE GENOMIC DNA]</scope>
    <source>
        <strain evidence="10">Dysh456</strain>
    </source>
</reference>
<reference evidence="10" key="1">
    <citation type="submission" date="2018-04" db="EMBL/GenBank/DDBJ databases">
        <authorList>
            <person name="Watanabe M."/>
            <person name="Kojima H."/>
        </authorList>
    </citation>
    <scope>NUCLEOTIDE SEQUENCE [LARGE SCALE GENOMIC DNA]</scope>
    <source>
        <strain evidence="10">Dysh456</strain>
    </source>
</reference>
<protein>
    <recommendedName>
        <fullName evidence="8">Probable membrane transporter protein</fullName>
    </recommendedName>
</protein>
<keyword evidence="7 8" id="KW-0472">Membrane</keyword>
<feature type="transmembrane region" description="Helical" evidence="8">
    <location>
        <begin position="127"/>
        <end position="147"/>
    </location>
</feature>
<dbReference type="AlphaFoldDB" id="A0A2Z6E4Q1"/>
<gene>
    <name evidence="9" type="ORF">ALSL_1438</name>
</gene>
<evidence type="ECO:0000256" key="8">
    <source>
        <dbReference type="RuleBase" id="RU363041"/>
    </source>
</evidence>
<evidence type="ECO:0000256" key="6">
    <source>
        <dbReference type="ARBA" id="ARBA00022989"/>
    </source>
</evidence>
<dbReference type="InterPro" id="IPR052017">
    <property type="entry name" value="TSUP"/>
</dbReference>
<keyword evidence="10" id="KW-1185">Reference proteome</keyword>
<keyword evidence="6 8" id="KW-1133">Transmembrane helix</keyword>
<feature type="transmembrane region" description="Helical" evidence="8">
    <location>
        <begin position="101"/>
        <end position="121"/>
    </location>
</feature>
<accession>A0A2Z6E4Q1</accession>